<dbReference type="PROSITE" id="PS00109">
    <property type="entry name" value="PROTEIN_KINASE_TYR"/>
    <property type="match status" value="2"/>
</dbReference>
<keyword evidence="7" id="KW-1185">Reference proteome</keyword>
<evidence type="ECO:0000256" key="4">
    <source>
        <dbReference type="ARBA" id="ARBA00022840"/>
    </source>
</evidence>
<name>A0A4Y7Q5D0_9AGAM</name>
<dbReference type="PROSITE" id="PS50011">
    <property type="entry name" value="PROTEIN_KINASE_DOM"/>
    <property type="match status" value="2"/>
</dbReference>
<evidence type="ECO:0000256" key="1">
    <source>
        <dbReference type="ARBA" id="ARBA00022679"/>
    </source>
</evidence>
<dbReference type="GO" id="GO:0004674">
    <property type="term" value="F:protein serine/threonine kinase activity"/>
    <property type="evidence" value="ECO:0007669"/>
    <property type="project" value="TreeGrafter"/>
</dbReference>
<evidence type="ECO:0000256" key="3">
    <source>
        <dbReference type="ARBA" id="ARBA00022777"/>
    </source>
</evidence>
<dbReference type="PANTHER" id="PTHR44329">
    <property type="entry name" value="SERINE/THREONINE-PROTEIN KINASE TNNI3K-RELATED"/>
    <property type="match status" value="1"/>
</dbReference>
<reference evidence="6 7" key="1">
    <citation type="submission" date="2018-06" db="EMBL/GenBank/DDBJ databases">
        <title>A transcriptomic atlas of mushroom development highlights an independent origin of complex multicellularity.</title>
        <authorList>
            <consortium name="DOE Joint Genome Institute"/>
            <person name="Krizsan K."/>
            <person name="Almasi E."/>
            <person name="Merenyi Z."/>
            <person name="Sahu N."/>
            <person name="Viragh M."/>
            <person name="Koszo T."/>
            <person name="Mondo S."/>
            <person name="Kiss B."/>
            <person name="Balint B."/>
            <person name="Kues U."/>
            <person name="Barry K."/>
            <person name="Hegedus J.C."/>
            <person name="Henrissat B."/>
            <person name="Johnson J."/>
            <person name="Lipzen A."/>
            <person name="Ohm R."/>
            <person name="Nagy I."/>
            <person name="Pangilinan J."/>
            <person name="Yan J."/>
            <person name="Xiong Y."/>
            <person name="Grigoriev I.V."/>
            <person name="Hibbett D.S."/>
            <person name="Nagy L.G."/>
        </authorList>
    </citation>
    <scope>NUCLEOTIDE SEQUENCE [LARGE SCALE GENOMIC DNA]</scope>
    <source>
        <strain evidence="6 7">SZMC22713</strain>
    </source>
</reference>
<dbReference type="GO" id="GO:0005524">
    <property type="term" value="F:ATP binding"/>
    <property type="evidence" value="ECO:0007669"/>
    <property type="project" value="UniProtKB-KW"/>
</dbReference>
<organism evidence="6 7">
    <name type="scientific">Rickenella mellea</name>
    <dbReference type="NCBI Taxonomy" id="50990"/>
    <lineage>
        <taxon>Eukaryota</taxon>
        <taxon>Fungi</taxon>
        <taxon>Dikarya</taxon>
        <taxon>Basidiomycota</taxon>
        <taxon>Agaricomycotina</taxon>
        <taxon>Agaricomycetes</taxon>
        <taxon>Hymenochaetales</taxon>
        <taxon>Rickenellaceae</taxon>
        <taxon>Rickenella</taxon>
    </lineage>
</organism>
<feature type="domain" description="Protein kinase" evidence="5">
    <location>
        <begin position="126"/>
        <end position="402"/>
    </location>
</feature>
<dbReference type="InterPro" id="IPR001245">
    <property type="entry name" value="Ser-Thr/Tyr_kinase_cat_dom"/>
</dbReference>
<dbReference type="PANTHER" id="PTHR44329:SF288">
    <property type="entry name" value="MITOGEN-ACTIVATED PROTEIN KINASE KINASE KINASE 20"/>
    <property type="match status" value="1"/>
</dbReference>
<dbReference type="InterPro" id="IPR008266">
    <property type="entry name" value="Tyr_kinase_AS"/>
</dbReference>
<dbReference type="STRING" id="50990.A0A4Y7Q5D0"/>
<dbReference type="Gene3D" id="1.10.510.10">
    <property type="entry name" value="Transferase(Phosphotransferase) domain 1"/>
    <property type="match status" value="2"/>
</dbReference>
<proteinExistence type="predicted"/>
<evidence type="ECO:0000313" key="6">
    <source>
        <dbReference type="EMBL" id="TDL22521.1"/>
    </source>
</evidence>
<keyword evidence="1" id="KW-0808">Transferase</keyword>
<protein>
    <submittedName>
        <fullName evidence="6">Kinase-like protein</fullName>
    </submittedName>
</protein>
<gene>
    <name evidence="6" type="ORF">BD410DRAFT_788333</name>
</gene>
<evidence type="ECO:0000256" key="2">
    <source>
        <dbReference type="ARBA" id="ARBA00022741"/>
    </source>
</evidence>
<dbReference type="Proteomes" id="UP000294933">
    <property type="component" value="Unassembled WGS sequence"/>
</dbReference>
<keyword evidence="4" id="KW-0067">ATP-binding</keyword>
<dbReference type="Pfam" id="PF07714">
    <property type="entry name" value="PK_Tyr_Ser-Thr"/>
    <property type="match status" value="2"/>
</dbReference>
<evidence type="ECO:0000259" key="5">
    <source>
        <dbReference type="PROSITE" id="PS50011"/>
    </source>
</evidence>
<dbReference type="OrthoDB" id="4062651at2759"/>
<dbReference type="InterPro" id="IPR011009">
    <property type="entry name" value="Kinase-like_dom_sf"/>
</dbReference>
<accession>A0A4Y7Q5D0</accession>
<dbReference type="VEuPathDB" id="FungiDB:BD410DRAFT_788333"/>
<feature type="domain" description="Protein kinase" evidence="5">
    <location>
        <begin position="440"/>
        <end position="720"/>
    </location>
</feature>
<sequence length="723" mass="81968">MKRDSVQVLVDHDEIHQFIIDMVDHWKAVEQYPTIQSQRWSDITIQSFEHDQDELRSFTERIIRSLELREAIYSLPPASIRRFLGVLQCMLSVNCTRERVFERFIKKIIAKTGLLPQNLFVKGLSKIGDNPLVGGGFADVWKGEFHGELVALKVLRVFEHGQTDYDALQRSFCMETMLWQKLHHANVLPFYGICEDMFRPKLAMVSPWMENGDMVKYLKHNIHVDRRHLSLGVAKGLDYLHSLRPAVVHGDLRAANVIIDGAGQPLIADFGLTKVIDSQASVSFENSTSFGGRGNVRWHAPEVLHASRFNLQRSGVTKETDVYAYACVCLEIFTGQVPFADLVDGAVIMAVAVNDQRPPRPSEPATSLGLDDHMWELIEDCWKTQPGDRMPMDEVVTCISEMNATHTPPKRFSMAQEHGGVLTQNHSDIMNSPDWLNLLTRGVRRLDSNPVAGVGHADIWRGELRGELVALKVMRIFGGMTHDIISAVKEEAMVMQRLVHVNVLPFYGICDDEFRPHFSLVFPWMENGPVLSFLERNSDTNRLSLVRGIASGLRYIHGLTPALIHGDLRASNVLVDANLQPRISNFGFSMVYDSLSSVSAHLHDTLRPEETHVGRSVRWLAPEILSGQQRRSNTKTDVYAFGCVCIEFFTGKPPFHGLREYEVLMAVQKYERPSRPTDDAAANSLDDTIWRIMQSCWARNPRDRPTADTLVEYVKMHQNLLRI</sequence>
<dbReference type="AlphaFoldDB" id="A0A4Y7Q5D0"/>
<dbReference type="InterPro" id="IPR051681">
    <property type="entry name" value="Ser/Thr_Kinases-Pseudokinases"/>
</dbReference>
<dbReference type="InterPro" id="IPR000719">
    <property type="entry name" value="Prot_kinase_dom"/>
</dbReference>
<keyword evidence="2" id="KW-0547">Nucleotide-binding</keyword>
<evidence type="ECO:0000313" key="7">
    <source>
        <dbReference type="Proteomes" id="UP000294933"/>
    </source>
</evidence>
<dbReference type="EMBL" id="ML170174">
    <property type="protein sequence ID" value="TDL22521.1"/>
    <property type="molecule type" value="Genomic_DNA"/>
</dbReference>
<keyword evidence="3 6" id="KW-0418">Kinase</keyword>
<dbReference type="SUPFAM" id="SSF56112">
    <property type="entry name" value="Protein kinase-like (PK-like)"/>
    <property type="match status" value="2"/>
</dbReference>